<reference evidence="1" key="1">
    <citation type="submission" date="2020-05" db="EMBL/GenBank/DDBJ databases">
        <authorList>
            <person name="Chiriac C."/>
            <person name="Salcher M."/>
            <person name="Ghai R."/>
            <person name="Kavagutti S V."/>
        </authorList>
    </citation>
    <scope>NUCLEOTIDE SEQUENCE</scope>
</reference>
<dbReference type="EMBL" id="LR797194">
    <property type="protein sequence ID" value="CAB4192978.1"/>
    <property type="molecule type" value="Genomic_DNA"/>
</dbReference>
<name>A0A6J5RH11_9CAUD</name>
<evidence type="ECO:0000313" key="1">
    <source>
        <dbReference type="EMBL" id="CAB4192978.1"/>
    </source>
</evidence>
<sequence>MINDLKMVNERAMTIYCSTCKEEYNTELVTFL</sequence>
<gene>
    <name evidence="1" type="ORF">UFOVP1239_1</name>
</gene>
<proteinExistence type="predicted"/>
<organism evidence="1">
    <name type="scientific">uncultured Caudovirales phage</name>
    <dbReference type="NCBI Taxonomy" id="2100421"/>
    <lineage>
        <taxon>Viruses</taxon>
        <taxon>Duplodnaviria</taxon>
        <taxon>Heunggongvirae</taxon>
        <taxon>Uroviricota</taxon>
        <taxon>Caudoviricetes</taxon>
        <taxon>Peduoviridae</taxon>
        <taxon>Maltschvirus</taxon>
        <taxon>Maltschvirus maltsch</taxon>
    </lineage>
</organism>
<accession>A0A6J5RH11</accession>
<protein>
    <submittedName>
        <fullName evidence="1">Uncharacterized protein</fullName>
    </submittedName>
</protein>
<feature type="non-terminal residue" evidence="1">
    <location>
        <position position="32"/>
    </location>
</feature>